<proteinExistence type="inferred from homology"/>
<keyword evidence="3" id="KW-0378">Hydrolase</keyword>
<evidence type="ECO:0000256" key="5">
    <source>
        <dbReference type="PIRSR" id="PIRSR617867-1"/>
    </source>
</evidence>
<reference evidence="7 8" key="1">
    <citation type="submission" date="2017-02" db="EMBL/GenBank/DDBJ databases">
        <authorList>
            <person name="Peterson S.W."/>
        </authorList>
    </citation>
    <scope>NUCLEOTIDE SEQUENCE [LARGE SCALE GENOMIC DNA]</scope>
    <source>
        <strain evidence="7 8">ATCC BAA-908</strain>
    </source>
</reference>
<organism evidence="7 8">
    <name type="scientific">Treponema porcinum</name>
    <dbReference type="NCBI Taxonomy" id="261392"/>
    <lineage>
        <taxon>Bacteria</taxon>
        <taxon>Pseudomonadati</taxon>
        <taxon>Spirochaetota</taxon>
        <taxon>Spirochaetia</taxon>
        <taxon>Spirochaetales</taxon>
        <taxon>Treponemataceae</taxon>
        <taxon>Treponema</taxon>
    </lineage>
</organism>
<keyword evidence="8" id="KW-1185">Reference proteome</keyword>
<dbReference type="CDD" id="cd16343">
    <property type="entry name" value="LMWPTP"/>
    <property type="match status" value="1"/>
</dbReference>
<sequence length="149" mass="17145">MTKILFVCHGNICRSPMAEFIMKKLVKDAGRENDFVIESAATSTEEIGNDIHRGAREKLTQKGIPFTKRHARRITADDYAEFDLIIGMDVENLYYMQREWNKDPDDKIKLLLTYTGKDRDIADPWYTGNFDDTYNDLLTGCSALLKTLL</sequence>
<evidence type="ECO:0000256" key="4">
    <source>
        <dbReference type="ARBA" id="ARBA00022912"/>
    </source>
</evidence>
<protein>
    <recommendedName>
        <fullName evidence="2">protein-tyrosine-phosphatase</fullName>
        <ecNumber evidence="2">3.1.3.48</ecNumber>
    </recommendedName>
</protein>
<keyword evidence="4" id="KW-0904">Protein phosphatase</keyword>
<feature type="domain" description="Phosphotyrosine protein phosphatase I" evidence="6">
    <location>
        <begin position="2"/>
        <end position="147"/>
    </location>
</feature>
<dbReference type="InterPro" id="IPR017867">
    <property type="entry name" value="Tyr_phospatase_low_mol_wt"/>
</dbReference>
<dbReference type="Proteomes" id="UP000190423">
    <property type="component" value="Unassembled WGS sequence"/>
</dbReference>
<comment type="similarity">
    <text evidence="1">Belongs to the low molecular weight phosphotyrosine protein phosphatase family.</text>
</comment>
<dbReference type="EMBL" id="FUWG01000003">
    <property type="protein sequence ID" value="SJZ30121.1"/>
    <property type="molecule type" value="Genomic_DNA"/>
</dbReference>
<evidence type="ECO:0000256" key="2">
    <source>
        <dbReference type="ARBA" id="ARBA00013064"/>
    </source>
</evidence>
<evidence type="ECO:0000256" key="1">
    <source>
        <dbReference type="ARBA" id="ARBA00011063"/>
    </source>
</evidence>
<dbReference type="SUPFAM" id="SSF52788">
    <property type="entry name" value="Phosphotyrosine protein phosphatases I"/>
    <property type="match status" value="1"/>
</dbReference>
<dbReference type="AlphaFoldDB" id="A0A1T4JIY6"/>
<name>A0A1T4JIY6_TREPO</name>
<dbReference type="Pfam" id="PF01451">
    <property type="entry name" value="LMWPc"/>
    <property type="match status" value="1"/>
</dbReference>
<feature type="active site" evidence="5">
    <location>
        <position position="14"/>
    </location>
</feature>
<dbReference type="PANTHER" id="PTHR11717">
    <property type="entry name" value="LOW MOLECULAR WEIGHT PROTEIN TYROSINE PHOSPHATASE"/>
    <property type="match status" value="1"/>
</dbReference>
<dbReference type="STRING" id="261392.SAMN02745149_00380"/>
<accession>A0A1T4JIY6</accession>
<dbReference type="InterPro" id="IPR023485">
    <property type="entry name" value="Ptyr_pPase"/>
</dbReference>
<feature type="active site" description="Nucleophile" evidence="5">
    <location>
        <position position="8"/>
    </location>
</feature>
<dbReference type="GO" id="GO:0004725">
    <property type="term" value="F:protein tyrosine phosphatase activity"/>
    <property type="evidence" value="ECO:0007669"/>
    <property type="project" value="UniProtKB-EC"/>
</dbReference>
<dbReference type="PRINTS" id="PR00719">
    <property type="entry name" value="LMWPTPASE"/>
</dbReference>
<dbReference type="Gene3D" id="3.40.50.2300">
    <property type="match status" value="1"/>
</dbReference>
<feature type="active site" description="Proton donor" evidence="5">
    <location>
        <position position="123"/>
    </location>
</feature>
<dbReference type="OrthoDB" id="9784339at2"/>
<dbReference type="SMART" id="SM00226">
    <property type="entry name" value="LMWPc"/>
    <property type="match status" value="1"/>
</dbReference>
<evidence type="ECO:0000256" key="3">
    <source>
        <dbReference type="ARBA" id="ARBA00022801"/>
    </source>
</evidence>
<dbReference type="InterPro" id="IPR050438">
    <property type="entry name" value="LMW_PTPase"/>
</dbReference>
<dbReference type="PANTHER" id="PTHR11717:SF7">
    <property type="entry name" value="LOW MOLECULAR WEIGHT PHOSPHOTYROSINE PROTEIN PHOSPHATASE"/>
    <property type="match status" value="1"/>
</dbReference>
<dbReference type="GeneID" id="78315700"/>
<dbReference type="RefSeq" id="WP_078932309.1">
    <property type="nucleotide sequence ID" value="NZ_FUWG01000003.1"/>
</dbReference>
<dbReference type="InterPro" id="IPR036196">
    <property type="entry name" value="Ptyr_pPase_sf"/>
</dbReference>
<evidence type="ECO:0000313" key="8">
    <source>
        <dbReference type="Proteomes" id="UP000190423"/>
    </source>
</evidence>
<evidence type="ECO:0000313" key="7">
    <source>
        <dbReference type="EMBL" id="SJZ30121.1"/>
    </source>
</evidence>
<gene>
    <name evidence="7" type="ORF">SAMN02745149_00380</name>
</gene>
<evidence type="ECO:0000259" key="6">
    <source>
        <dbReference type="SMART" id="SM00226"/>
    </source>
</evidence>
<dbReference type="EC" id="3.1.3.48" evidence="2"/>